<dbReference type="RefSeq" id="WP_114695517.1">
    <property type="nucleotide sequence ID" value="NZ_QQOH01000002.1"/>
</dbReference>
<dbReference type="InterPro" id="IPR006035">
    <property type="entry name" value="Ureohydrolase"/>
</dbReference>
<dbReference type="Proteomes" id="UP000253769">
    <property type="component" value="Unassembled WGS sequence"/>
</dbReference>
<feature type="binding site" evidence="5">
    <location>
        <position position="171"/>
    </location>
    <ligand>
        <name>Mn(2+)</name>
        <dbReference type="ChEBI" id="CHEBI:29035"/>
        <label>2</label>
    </ligand>
</feature>
<dbReference type="Pfam" id="PF00491">
    <property type="entry name" value="Arginase"/>
    <property type="match status" value="1"/>
</dbReference>
<feature type="binding site" evidence="5 7">
    <location>
        <position position="169"/>
    </location>
    <ligand>
        <name>Mn(2+)</name>
        <dbReference type="ChEBI" id="CHEBI:29035"/>
        <label>1</label>
    </ligand>
</feature>
<evidence type="ECO:0000313" key="10">
    <source>
        <dbReference type="EMBL" id="RDE22883.1"/>
    </source>
</evidence>
<dbReference type="PANTHER" id="PTHR11358">
    <property type="entry name" value="ARGINASE/AGMATINASE"/>
    <property type="match status" value="1"/>
</dbReference>
<keyword evidence="2 5" id="KW-0378">Hydrolase</keyword>
<dbReference type="PANTHER" id="PTHR11358:SF35">
    <property type="entry name" value="FORMIMIDOYLGLUTAMASE"/>
    <property type="match status" value="1"/>
</dbReference>
<evidence type="ECO:0000256" key="9">
    <source>
        <dbReference type="RuleBase" id="RU003684"/>
    </source>
</evidence>
<dbReference type="EMBL" id="QQOH01000002">
    <property type="protein sequence ID" value="RDE22883.1"/>
    <property type="molecule type" value="Genomic_DNA"/>
</dbReference>
<dbReference type="HAMAP" id="MF_00737">
    <property type="entry name" value="Formimidoylglutam"/>
    <property type="match status" value="1"/>
</dbReference>
<feature type="binding site" evidence="5">
    <location>
        <position position="262"/>
    </location>
    <ligand>
        <name>Mn(2+)</name>
        <dbReference type="ChEBI" id="CHEBI:29035"/>
        <label>2</label>
    </ligand>
</feature>
<comment type="similarity">
    <text evidence="5 8 9">Belongs to the arginase family.</text>
</comment>
<evidence type="ECO:0000256" key="3">
    <source>
        <dbReference type="ARBA" id="ARBA00022808"/>
    </source>
</evidence>
<name>A0A369WNT7_9GAMM</name>
<comment type="function">
    <text evidence="5">Catalyzes the conversion of N-formimidoyl-L-glutamate to L-glutamate and formamide.</text>
</comment>
<proteinExistence type="inferred from homology"/>
<comment type="pathway">
    <text evidence="5">Amino-acid degradation; L-histidine degradation into L-glutamate; L-glutamate from N-formimidoyl-L-glutamate (hydrolase route): step 1/1.</text>
</comment>
<dbReference type="GO" id="GO:0033389">
    <property type="term" value="P:putrescine biosynthetic process from arginine, via agmatine"/>
    <property type="evidence" value="ECO:0007669"/>
    <property type="project" value="TreeGrafter"/>
</dbReference>
<evidence type="ECO:0000256" key="8">
    <source>
        <dbReference type="PROSITE-ProRule" id="PRU00742"/>
    </source>
</evidence>
<protein>
    <recommendedName>
        <fullName evidence="5 6">Formimidoylglutamase</fullName>
        <ecNumber evidence="5 6">3.5.3.8</ecNumber>
    </recommendedName>
    <alternativeName>
        <fullName evidence="5">Formiminoglutamase</fullName>
    </alternativeName>
    <alternativeName>
        <fullName evidence="5">Formiminoglutamate hydrolase</fullName>
    </alternativeName>
</protein>
<organism evidence="10 11">
    <name type="scientific">Motiliproteus coralliicola</name>
    <dbReference type="NCBI Taxonomy" id="2283196"/>
    <lineage>
        <taxon>Bacteria</taxon>
        <taxon>Pseudomonadati</taxon>
        <taxon>Pseudomonadota</taxon>
        <taxon>Gammaproteobacteria</taxon>
        <taxon>Oceanospirillales</taxon>
        <taxon>Oceanospirillaceae</taxon>
        <taxon>Motiliproteus</taxon>
    </lineage>
</organism>
<feature type="binding site" evidence="5 7">
    <location>
        <position position="260"/>
    </location>
    <ligand>
        <name>Mn(2+)</name>
        <dbReference type="ChEBI" id="CHEBI:29035"/>
        <label>1</label>
    </ligand>
</feature>
<dbReference type="PRINTS" id="PR00116">
    <property type="entry name" value="ARGINASE"/>
</dbReference>
<feature type="binding site" evidence="5">
    <location>
        <position position="260"/>
    </location>
    <ligand>
        <name>Mn(2+)</name>
        <dbReference type="ChEBI" id="CHEBI:29035"/>
        <label>2</label>
    </ligand>
</feature>
<keyword evidence="3 5" id="KW-0369">Histidine metabolism</keyword>
<dbReference type="InterPro" id="IPR023696">
    <property type="entry name" value="Ureohydrolase_dom_sf"/>
</dbReference>
<feature type="binding site" evidence="7">
    <location>
        <position position="262"/>
    </location>
    <ligand>
        <name>Mn(2+)</name>
        <dbReference type="ChEBI" id="CHEBI:29035"/>
        <label>1</label>
    </ligand>
</feature>
<gene>
    <name evidence="5" type="primary">hutG</name>
    <name evidence="10" type="ORF">DV711_10000</name>
</gene>
<dbReference type="GO" id="GO:0019556">
    <property type="term" value="P:L-histidine catabolic process to glutamate and formamide"/>
    <property type="evidence" value="ECO:0007669"/>
    <property type="project" value="UniProtKB-UniRule"/>
</dbReference>
<dbReference type="GO" id="GO:0008783">
    <property type="term" value="F:agmatinase activity"/>
    <property type="evidence" value="ECO:0007669"/>
    <property type="project" value="TreeGrafter"/>
</dbReference>
<dbReference type="PROSITE" id="PS51409">
    <property type="entry name" value="ARGINASE_2"/>
    <property type="match status" value="1"/>
</dbReference>
<dbReference type="InterPro" id="IPR005923">
    <property type="entry name" value="HutG"/>
</dbReference>
<evidence type="ECO:0000256" key="2">
    <source>
        <dbReference type="ARBA" id="ARBA00022801"/>
    </source>
</evidence>
<feature type="binding site" evidence="5">
    <location>
        <position position="169"/>
    </location>
    <ligand>
        <name>Mn(2+)</name>
        <dbReference type="ChEBI" id="CHEBI:29035"/>
        <label>2</label>
    </ligand>
</feature>
<evidence type="ECO:0000256" key="5">
    <source>
        <dbReference type="HAMAP-Rule" id="MF_00737"/>
    </source>
</evidence>
<dbReference type="EC" id="3.5.3.8" evidence="5 6"/>
<keyword evidence="4 5" id="KW-0464">Manganese</keyword>
<evidence type="ECO:0000256" key="1">
    <source>
        <dbReference type="ARBA" id="ARBA00022723"/>
    </source>
</evidence>
<dbReference type="CDD" id="cd09988">
    <property type="entry name" value="Formimidoylglutamase"/>
    <property type="match status" value="1"/>
</dbReference>
<dbReference type="AlphaFoldDB" id="A0A369WNT7"/>
<feature type="binding site" evidence="5 7">
    <location>
        <position position="141"/>
    </location>
    <ligand>
        <name>Mn(2+)</name>
        <dbReference type="ChEBI" id="CHEBI:29035"/>
        <label>1</label>
    </ligand>
</feature>
<dbReference type="PROSITE" id="PS01053">
    <property type="entry name" value="ARGINASE_1"/>
    <property type="match status" value="1"/>
</dbReference>
<dbReference type="UniPathway" id="UPA00379">
    <property type="reaction ID" value="UER00552"/>
</dbReference>
<keyword evidence="1 5" id="KW-0479">Metal-binding</keyword>
<feature type="binding site" evidence="7">
    <location>
        <position position="171"/>
    </location>
    <ligand>
        <name>Mn(2+)</name>
        <dbReference type="ChEBI" id="CHEBI:29035"/>
        <label>1</label>
    </ligand>
</feature>
<comment type="catalytic activity">
    <reaction evidence="5">
        <text>N-formimidoyl-L-glutamate + H2O = formamide + L-glutamate</text>
        <dbReference type="Rhea" id="RHEA:22492"/>
        <dbReference type="ChEBI" id="CHEBI:15377"/>
        <dbReference type="ChEBI" id="CHEBI:16397"/>
        <dbReference type="ChEBI" id="CHEBI:29985"/>
        <dbReference type="ChEBI" id="CHEBI:58928"/>
        <dbReference type="EC" id="3.5.3.8"/>
    </reaction>
</comment>
<dbReference type="GO" id="GO:0019557">
    <property type="term" value="P:L-histidine catabolic process to glutamate and formate"/>
    <property type="evidence" value="ECO:0007669"/>
    <property type="project" value="UniProtKB-UniPathway"/>
</dbReference>
<dbReference type="NCBIfam" id="TIGR01227">
    <property type="entry name" value="hutG"/>
    <property type="match status" value="1"/>
</dbReference>
<evidence type="ECO:0000256" key="7">
    <source>
        <dbReference type="PIRSR" id="PIRSR036979-1"/>
    </source>
</evidence>
<dbReference type="PIRSF" id="PIRSF036979">
    <property type="entry name" value="Arginase"/>
    <property type="match status" value="1"/>
</dbReference>
<dbReference type="OrthoDB" id="9789727at2"/>
<evidence type="ECO:0000256" key="4">
    <source>
        <dbReference type="ARBA" id="ARBA00023211"/>
    </source>
</evidence>
<dbReference type="InterPro" id="IPR020855">
    <property type="entry name" value="Ureohydrolase_Mn_BS"/>
</dbReference>
<dbReference type="GO" id="GO:0030145">
    <property type="term" value="F:manganese ion binding"/>
    <property type="evidence" value="ECO:0007669"/>
    <property type="project" value="UniProtKB-UniRule"/>
</dbReference>
<dbReference type="GO" id="GO:0050415">
    <property type="term" value="F:formimidoylglutamase activity"/>
    <property type="evidence" value="ECO:0007669"/>
    <property type="project" value="UniProtKB-UniRule"/>
</dbReference>
<sequence>MSDQNLSSATLTSQSYSQANPALWQGRIDSHETGPAPRWHQQVQPSTLDAMADADPGVALLGICTDEGVRRNQGRVGAVNGPDTVRVALANLAWQLQTPLYDCGNLHCLDDQLEQLSQQQAAAVELLLQQAHLPVLIGGGHEIAYGSYLGLARYAADQHQGPVGILNFDAHFDLRHDQQPSSGTPFLQAAEWCQAHQKPFHYACLGISDCANTQALFQRADQLGVRYLRDDQINGWQLQPALELLEQFIEPLDALYLTIDLDVLPASVMPGVSAPAPRGLPLELLETLIDHARRLAGPKLRLIDLAEFNPRFDVDGHSARVASRLIHRLLRPL</sequence>
<comment type="caution">
    <text evidence="10">The sequence shown here is derived from an EMBL/GenBank/DDBJ whole genome shotgun (WGS) entry which is preliminary data.</text>
</comment>
<comment type="cofactor">
    <cofactor evidence="5 7">
        <name>Mn(2+)</name>
        <dbReference type="ChEBI" id="CHEBI:29035"/>
    </cofactor>
    <text evidence="5 7">Binds 2 manganese ions per subunit.</text>
</comment>
<reference evidence="10 11" key="1">
    <citation type="submission" date="2018-07" db="EMBL/GenBank/DDBJ databases">
        <title>Motiliproteus coralliicola sp. nov., a bacterium isolated from Coral.</title>
        <authorList>
            <person name="Wang G."/>
        </authorList>
    </citation>
    <scope>NUCLEOTIDE SEQUENCE [LARGE SCALE GENOMIC DNA]</scope>
    <source>
        <strain evidence="10 11">C34</strain>
    </source>
</reference>
<accession>A0A369WNT7</accession>
<feature type="binding site" evidence="5 7">
    <location>
        <position position="173"/>
    </location>
    <ligand>
        <name>Mn(2+)</name>
        <dbReference type="ChEBI" id="CHEBI:29035"/>
        <label>1</label>
    </ligand>
</feature>
<dbReference type="Gene3D" id="3.40.800.10">
    <property type="entry name" value="Ureohydrolase domain"/>
    <property type="match status" value="1"/>
</dbReference>
<keyword evidence="11" id="KW-1185">Reference proteome</keyword>
<dbReference type="SUPFAM" id="SSF52768">
    <property type="entry name" value="Arginase/deacetylase"/>
    <property type="match status" value="1"/>
</dbReference>
<evidence type="ECO:0000313" key="11">
    <source>
        <dbReference type="Proteomes" id="UP000253769"/>
    </source>
</evidence>
<evidence type="ECO:0000256" key="6">
    <source>
        <dbReference type="NCBIfam" id="TIGR01227"/>
    </source>
</evidence>